<evidence type="ECO:0000256" key="4">
    <source>
        <dbReference type="ARBA" id="ARBA00022723"/>
    </source>
</evidence>
<feature type="domain" description="Aconitase A/isopropylmalate dehydratase small subunit swivel" evidence="11">
    <location>
        <begin position="732"/>
        <end position="858"/>
    </location>
</feature>
<proteinExistence type="evidence at transcript level"/>
<name>A0A3Q8UC56_9APIC</name>
<dbReference type="GO" id="GO:0072350">
    <property type="term" value="P:tricarboxylic acid metabolic process"/>
    <property type="evidence" value="ECO:0007669"/>
    <property type="project" value="UniProtKB-ARBA"/>
</dbReference>
<evidence type="ECO:0000256" key="9">
    <source>
        <dbReference type="RuleBase" id="RU361275"/>
    </source>
</evidence>
<dbReference type="PANTHER" id="PTHR11670">
    <property type="entry name" value="ACONITASE/IRON-RESPONSIVE ELEMENT FAMILY MEMBER"/>
    <property type="match status" value="1"/>
</dbReference>
<dbReference type="AlphaFoldDB" id="A0A3Q8UC56"/>
<dbReference type="EMBL" id="MK266099">
    <property type="protein sequence ID" value="AZL94722.1"/>
    <property type="molecule type" value="mRNA"/>
</dbReference>
<keyword evidence="7 9" id="KW-0456">Lyase</keyword>
<dbReference type="GO" id="GO:0051539">
    <property type="term" value="F:4 iron, 4 sulfur cluster binding"/>
    <property type="evidence" value="ECO:0007669"/>
    <property type="project" value="UniProtKB-KW"/>
</dbReference>
<dbReference type="InterPro" id="IPR044137">
    <property type="entry name" value="AcnA_IRP_Swivel"/>
</dbReference>
<dbReference type="InterPro" id="IPR015931">
    <property type="entry name" value="Acnase/IPM_dHydase_lsu_aba_1/3"/>
</dbReference>
<dbReference type="InterPro" id="IPR006249">
    <property type="entry name" value="Aconitase/IRP2"/>
</dbReference>
<dbReference type="EMBL" id="MK266102">
    <property type="protein sequence ID" value="AZL94723.1"/>
    <property type="molecule type" value="mRNA"/>
</dbReference>
<dbReference type="Gene3D" id="3.20.19.10">
    <property type="entry name" value="Aconitase, domain 4"/>
    <property type="match status" value="1"/>
</dbReference>
<dbReference type="InterPro" id="IPR001030">
    <property type="entry name" value="Acoase/IPM_deHydtase_lsu_aba"/>
</dbReference>
<dbReference type="Gene3D" id="6.10.190.10">
    <property type="match status" value="1"/>
</dbReference>
<dbReference type="FunFam" id="3.30.499.10:FF:000005">
    <property type="entry name" value="cytoplasmic aconitate hydratase"/>
    <property type="match status" value="1"/>
</dbReference>
<dbReference type="CDD" id="cd01580">
    <property type="entry name" value="AcnA_IRP_Swivel"/>
    <property type="match status" value="1"/>
</dbReference>
<dbReference type="InterPro" id="IPR036008">
    <property type="entry name" value="Aconitase_4Fe-4S_dom"/>
</dbReference>
<evidence type="ECO:0000313" key="13">
    <source>
        <dbReference type="EMBL" id="AZL94723.1"/>
    </source>
</evidence>
<keyword evidence="9" id="KW-0004">4Fe-4S</keyword>
<keyword evidence="5 9" id="KW-0408">Iron</keyword>
<protein>
    <recommendedName>
        <fullName evidence="3 9">Aconitate hydratase</fullName>
        <shortName evidence="9">Aconitase</shortName>
        <ecNumber evidence="3 9">4.2.1.3</ecNumber>
    </recommendedName>
</protein>
<comment type="similarity">
    <text evidence="2 9">Belongs to the aconitase/IPM isomerase family.</text>
</comment>
<keyword evidence="4" id="KW-0479">Metal-binding</keyword>
<comment type="function">
    <text evidence="9">Catalyzes the isomerization of citrate to isocitrate via cis-aconitate.</text>
</comment>
<dbReference type="SUPFAM" id="SSF53732">
    <property type="entry name" value="Aconitase iron-sulfur domain"/>
    <property type="match status" value="1"/>
</dbReference>
<evidence type="ECO:0000313" key="12">
    <source>
        <dbReference type="EMBL" id="AZL94722.1"/>
    </source>
</evidence>
<dbReference type="NCBIfam" id="TIGR01341">
    <property type="entry name" value="aconitase_1"/>
    <property type="match status" value="1"/>
</dbReference>
<dbReference type="InterPro" id="IPR018136">
    <property type="entry name" value="Aconitase_4Fe-4S_BS"/>
</dbReference>
<evidence type="ECO:0000256" key="2">
    <source>
        <dbReference type="ARBA" id="ARBA00007185"/>
    </source>
</evidence>
<dbReference type="FunFam" id="3.30.499.10:FF:000002">
    <property type="entry name" value="Aconitate hydratase"/>
    <property type="match status" value="1"/>
</dbReference>
<evidence type="ECO:0000256" key="7">
    <source>
        <dbReference type="ARBA" id="ARBA00023239"/>
    </source>
</evidence>
<organism evidence="12">
    <name type="scientific">Nephromyces sp. MMRI</name>
    <dbReference type="NCBI Taxonomy" id="2496275"/>
    <lineage>
        <taxon>Eukaryota</taxon>
        <taxon>Sar</taxon>
        <taxon>Alveolata</taxon>
        <taxon>Apicomplexa</taxon>
        <taxon>Aconoidasida</taxon>
        <taxon>Nephromycida</taxon>
        <taxon>Nephromyces</taxon>
    </lineage>
</organism>
<dbReference type="PRINTS" id="PR00415">
    <property type="entry name" value="ACONITASE"/>
</dbReference>
<comment type="cofactor">
    <cofactor evidence="1">
        <name>[4Fe-4S] cluster</name>
        <dbReference type="ChEBI" id="CHEBI:49883"/>
    </cofactor>
</comment>
<dbReference type="SUPFAM" id="SSF52016">
    <property type="entry name" value="LeuD/IlvD-like"/>
    <property type="match status" value="1"/>
</dbReference>
<dbReference type="EC" id="4.2.1.3" evidence="3 9"/>
<dbReference type="InterPro" id="IPR015928">
    <property type="entry name" value="Aconitase/3IPM_dehydase_swvl"/>
</dbReference>
<dbReference type="NCBIfam" id="NF006757">
    <property type="entry name" value="PRK09277.1"/>
    <property type="match status" value="1"/>
</dbReference>
<dbReference type="FunFam" id="3.20.19.10:FF:000001">
    <property type="entry name" value="Aconitate hydratase"/>
    <property type="match status" value="1"/>
</dbReference>
<reference evidence="12" key="1">
    <citation type="journal article" date="2018" name="Genome Biol. Evol.">
        <title>Nephromyces encodes a urate metabolism pathway and predicted peroxisomes, demonstrating these are not ancient losses of apicomplexans.</title>
        <authorList>
            <person name="Paight C."/>
            <person name="Slamovits C.H."/>
            <person name="Saffo M.B."/>
            <person name="Lane C.E."/>
        </authorList>
    </citation>
    <scope>NUCLEOTIDE SEQUENCE</scope>
    <source>
        <strain evidence="12">Neph330</strain>
        <strain evidence="13">Neph333</strain>
    </source>
</reference>
<dbReference type="NCBIfam" id="NF009520">
    <property type="entry name" value="PRK12881.1"/>
    <property type="match status" value="1"/>
</dbReference>
<dbReference type="PROSITE" id="PS00450">
    <property type="entry name" value="ACONITASE_1"/>
    <property type="match status" value="1"/>
</dbReference>
<evidence type="ECO:0000256" key="6">
    <source>
        <dbReference type="ARBA" id="ARBA00023014"/>
    </source>
</evidence>
<accession>A0A3Q8UC56</accession>
<dbReference type="CDD" id="cd01586">
    <property type="entry name" value="AcnA_IRP"/>
    <property type="match status" value="1"/>
</dbReference>
<evidence type="ECO:0000259" key="11">
    <source>
        <dbReference type="Pfam" id="PF00694"/>
    </source>
</evidence>
<dbReference type="InterPro" id="IPR000573">
    <property type="entry name" value="AconitaseA/IPMdHydase_ssu_swvl"/>
</dbReference>
<dbReference type="GO" id="GO:0003994">
    <property type="term" value="F:aconitate hydratase activity"/>
    <property type="evidence" value="ECO:0007669"/>
    <property type="project" value="UniProtKB-EC"/>
</dbReference>
<dbReference type="GO" id="GO:0046872">
    <property type="term" value="F:metal ion binding"/>
    <property type="evidence" value="ECO:0007669"/>
    <property type="project" value="UniProtKB-KW"/>
</dbReference>
<feature type="domain" description="Aconitase/3-isopropylmalate dehydratase large subunit alpha/beta/alpha" evidence="10">
    <location>
        <begin position="101"/>
        <end position="603"/>
    </location>
</feature>
<comment type="catalytic activity">
    <reaction evidence="8 9">
        <text>citrate = D-threo-isocitrate</text>
        <dbReference type="Rhea" id="RHEA:10336"/>
        <dbReference type="ChEBI" id="CHEBI:15562"/>
        <dbReference type="ChEBI" id="CHEBI:16947"/>
        <dbReference type="EC" id="4.2.1.3"/>
    </reaction>
</comment>
<evidence type="ECO:0000256" key="5">
    <source>
        <dbReference type="ARBA" id="ARBA00023004"/>
    </source>
</evidence>
<dbReference type="Pfam" id="PF00694">
    <property type="entry name" value="Aconitase_C"/>
    <property type="match status" value="1"/>
</dbReference>
<keyword evidence="6 9" id="KW-0411">Iron-sulfur</keyword>
<dbReference type="Pfam" id="PF00330">
    <property type="entry name" value="Aconitase"/>
    <property type="match status" value="1"/>
</dbReference>
<evidence type="ECO:0000256" key="8">
    <source>
        <dbReference type="ARBA" id="ARBA00023501"/>
    </source>
</evidence>
<evidence type="ECO:0000259" key="10">
    <source>
        <dbReference type="Pfam" id="PF00330"/>
    </source>
</evidence>
<evidence type="ECO:0000256" key="1">
    <source>
        <dbReference type="ARBA" id="ARBA00001966"/>
    </source>
</evidence>
<sequence length="928" mass="103389">MNSIASKFSYKIFKKNLFFKKTSYITPFSTSKPFSSTNTPSNNHPYKHLFTQLDNEQKFYYDLNGLNDPRYYRLPYSIRILLESGVRNWNGKSISENDIETILNWHSTSKTSTEVPFLPARVLLQDFTGVPSCVDLAALRDAMARLGGDPSRINPLVPVDLVVDHSVQVDYSRSLNSLEKNEAMEMTRNSERFSFLKWASKSFDNLLIVPPGSGIVHQVNLEYLARCVFDTKNVLYPDSVVGTDSHTTMIDALGVVGWGVGGIEAEAVMLGQPMSMVLPEVIGFELKGELPLQSTATDLVLTITEILRKKGVVGKFVEFFGGGVRTLSLADRATIANMAPEYGATMGFFPFDEQSIVYLTKTGRNPITIDRMTRYLKKNDLFINYNNNNYNKIEFSDNLFLDLSTVLPCVAGPKRPQDKVLLSDIKHDFQKSLSQPIGFKGYNLKSTTETAKFKYKGQEFELSNGSIVIASITSCTNTSNPNVLIGAGLLAKMATERGLTVKPYIKTSLSPGSKAVTKYLESANLLPYFEKLGFYHAGYGCMTCIGNSGELDSEVTNAINSKKELIVTAVLSGNRNFEGRVHPLTRANYLASPPLVIAFALAGRINIDFDNEPVGYDQSNQPVYLNEIWPLPSVIASIDQEHIKGALFSKVYENIKNGTNSWNALPVIDSKQYPWNVESTYIHNPPFFKNITKELPIINNIDNARCLLLLGHSITTDHISPAGNIAINSPAANYLQKHGVEKKDFNTYGTRRGNDEIMVRGTFANIRLINQMCPDAGPKTYHYPSNELLYIFDAAEKYKNEKVPLIVLAGKEYGSGSSRDWAAKGPFLLGIKVIIAESFERIHRTNLVGMGILPLQFINDETSSTHNLTGKETFSINMKNGNFVPGEIIDVKINENKIIKTKCRIDTDAEVDYFKSGGILPFVFRNMI</sequence>
<evidence type="ECO:0000256" key="3">
    <source>
        <dbReference type="ARBA" id="ARBA00012926"/>
    </source>
</evidence>
<dbReference type="Gene3D" id="3.30.499.10">
    <property type="entry name" value="Aconitase, domain 3"/>
    <property type="match status" value="2"/>
</dbReference>